<keyword evidence="2" id="KW-1185">Reference proteome</keyword>
<reference evidence="1" key="1">
    <citation type="submission" date="2021-02" db="EMBL/GenBank/DDBJ databases">
        <authorList>
            <consortium name="DOE Joint Genome Institute"/>
            <person name="Ahrendt S."/>
            <person name="Looney B.P."/>
            <person name="Miyauchi S."/>
            <person name="Morin E."/>
            <person name="Drula E."/>
            <person name="Courty P.E."/>
            <person name="Chicoki N."/>
            <person name="Fauchery L."/>
            <person name="Kohler A."/>
            <person name="Kuo A."/>
            <person name="Labutti K."/>
            <person name="Pangilinan J."/>
            <person name="Lipzen A."/>
            <person name="Riley R."/>
            <person name="Andreopoulos W."/>
            <person name="He G."/>
            <person name="Johnson J."/>
            <person name="Barry K.W."/>
            <person name="Grigoriev I.V."/>
            <person name="Nagy L."/>
            <person name="Hibbett D."/>
            <person name="Henrissat B."/>
            <person name="Matheny P.B."/>
            <person name="Labbe J."/>
            <person name="Martin F."/>
        </authorList>
    </citation>
    <scope>NUCLEOTIDE SEQUENCE</scope>
    <source>
        <strain evidence="1">FP105234-sp</strain>
    </source>
</reference>
<protein>
    <submittedName>
        <fullName evidence="1">Uncharacterized protein</fullName>
    </submittedName>
</protein>
<dbReference type="Proteomes" id="UP000814033">
    <property type="component" value="Unassembled WGS sequence"/>
</dbReference>
<evidence type="ECO:0000313" key="1">
    <source>
        <dbReference type="EMBL" id="KAI0052083.1"/>
    </source>
</evidence>
<comment type="caution">
    <text evidence="1">The sequence shown here is derived from an EMBL/GenBank/DDBJ whole genome shotgun (WGS) entry which is preliminary data.</text>
</comment>
<reference evidence="1" key="2">
    <citation type="journal article" date="2022" name="New Phytol.">
        <title>Evolutionary transition to the ectomycorrhizal habit in the genomes of a hyperdiverse lineage of mushroom-forming fungi.</title>
        <authorList>
            <person name="Looney B."/>
            <person name="Miyauchi S."/>
            <person name="Morin E."/>
            <person name="Drula E."/>
            <person name="Courty P.E."/>
            <person name="Kohler A."/>
            <person name="Kuo A."/>
            <person name="LaButti K."/>
            <person name="Pangilinan J."/>
            <person name="Lipzen A."/>
            <person name="Riley R."/>
            <person name="Andreopoulos W."/>
            <person name="He G."/>
            <person name="Johnson J."/>
            <person name="Nolan M."/>
            <person name="Tritt A."/>
            <person name="Barry K.W."/>
            <person name="Grigoriev I.V."/>
            <person name="Nagy L.G."/>
            <person name="Hibbett D."/>
            <person name="Henrissat B."/>
            <person name="Matheny P.B."/>
            <person name="Labbe J."/>
            <person name="Martin F.M."/>
        </authorList>
    </citation>
    <scope>NUCLEOTIDE SEQUENCE</scope>
    <source>
        <strain evidence="1">FP105234-sp</strain>
    </source>
</reference>
<organism evidence="1 2">
    <name type="scientific">Auriscalpium vulgare</name>
    <dbReference type="NCBI Taxonomy" id="40419"/>
    <lineage>
        <taxon>Eukaryota</taxon>
        <taxon>Fungi</taxon>
        <taxon>Dikarya</taxon>
        <taxon>Basidiomycota</taxon>
        <taxon>Agaricomycotina</taxon>
        <taxon>Agaricomycetes</taxon>
        <taxon>Russulales</taxon>
        <taxon>Auriscalpiaceae</taxon>
        <taxon>Auriscalpium</taxon>
    </lineage>
</organism>
<gene>
    <name evidence="1" type="ORF">FA95DRAFT_51311</name>
</gene>
<dbReference type="EMBL" id="MU275847">
    <property type="protein sequence ID" value="KAI0052083.1"/>
    <property type="molecule type" value="Genomic_DNA"/>
</dbReference>
<accession>A0ACB8S7F0</accession>
<name>A0ACB8S7F0_9AGAM</name>
<proteinExistence type="predicted"/>
<evidence type="ECO:0000313" key="2">
    <source>
        <dbReference type="Proteomes" id="UP000814033"/>
    </source>
</evidence>
<sequence>MRPSSEPPCPHSPPAAYAKLGGQLNLRFANGSRTTVSIDRFKSNLVYVVRTPPHADLGQNFPPSTQLILKVFDATFYGLSAPDPAAKRRGFLPPGSAEATARRAEQFRRTSAAFVREVDAYERLAALQGRVLARFYGSGELLLAGPNSITNPDFILLEYVPDAARLDKAAPSTITGALARSMLDAVRAIGSHGVAHHGVAPSNVLVSPSDAPTRVVVINFSRAIVRTRQDSDDDEWDEESRVALDLYKIRKSLQAMALSVRLMTLTLRGDSASPLRITNTGRSTELRSPSHALAFSVSEQQVGKIAWPPDFRGVVPLEVRPENDTIVDVATTSVNLSGVWFGKEGEWTGVQRVIYHLHGGESIQELPHRPIHAHLFPAGVRPGLSPSLSW</sequence>